<dbReference type="Gene3D" id="3.80.10.10">
    <property type="entry name" value="Ribonuclease Inhibitor"/>
    <property type="match status" value="1"/>
</dbReference>
<accession>A0A9D4E781</accession>
<evidence type="ECO:0000256" key="3">
    <source>
        <dbReference type="ARBA" id="ARBA00022729"/>
    </source>
</evidence>
<evidence type="ECO:0000313" key="9">
    <source>
        <dbReference type="Proteomes" id="UP000828390"/>
    </source>
</evidence>
<dbReference type="InterPro" id="IPR032675">
    <property type="entry name" value="LRR_dom_sf"/>
</dbReference>
<comment type="caution">
    <text evidence="8">The sequence shown here is derived from an EMBL/GenBank/DDBJ whole genome shotgun (WGS) entry which is preliminary data.</text>
</comment>
<evidence type="ECO:0000256" key="6">
    <source>
        <dbReference type="SAM" id="Phobius"/>
    </source>
</evidence>
<dbReference type="GO" id="GO:0005886">
    <property type="term" value="C:plasma membrane"/>
    <property type="evidence" value="ECO:0007669"/>
    <property type="project" value="TreeGrafter"/>
</dbReference>
<organism evidence="8 9">
    <name type="scientific">Dreissena polymorpha</name>
    <name type="common">Zebra mussel</name>
    <name type="synonym">Mytilus polymorpha</name>
    <dbReference type="NCBI Taxonomy" id="45954"/>
    <lineage>
        <taxon>Eukaryota</taxon>
        <taxon>Metazoa</taxon>
        <taxon>Spiralia</taxon>
        <taxon>Lophotrochozoa</taxon>
        <taxon>Mollusca</taxon>
        <taxon>Bivalvia</taxon>
        <taxon>Autobranchia</taxon>
        <taxon>Heteroconchia</taxon>
        <taxon>Euheterodonta</taxon>
        <taxon>Imparidentia</taxon>
        <taxon>Neoheterodontei</taxon>
        <taxon>Myida</taxon>
        <taxon>Dreissenoidea</taxon>
        <taxon>Dreissenidae</taxon>
        <taxon>Dreissena</taxon>
    </lineage>
</organism>
<dbReference type="InterPro" id="IPR035897">
    <property type="entry name" value="Toll_tir_struct_dom_sf"/>
</dbReference>
<feature type="transmembrane region" description="Helical" evidence="6">
    <location>
        <begin position="103"/>
        <end position="125"/>
    </location>
</feature>
<keyword evidence="5 6" id="KW-0472">Membrane</keyword>
<dbReference type="GO" id="GO:0007165">
    <property type="term" value="P:signal transduction"/>
    <property type="evidence" value="ECO:0007669"/>
    <property type="project" value="InterPro"/>
</dbReference>
<reference evidence="8" key="2">
    <citation type="submission" date="2020-11" db="EMBL/GenBank/DDBJ databases">
        <authorList>
            <person name="McCartney M.A."/>
            <person name="Auch B."/>
            <person name="Kono T."/>
            <person name="Mallez S."/>
            <person name="Becker A."/>
            <person name="Gohl D.M."/>
            <person name="Silverstein K.A.T."/>
            <person name="Koren S."/>
            <person name="Bechman K.B."/>
            <person name="Herman A."/>
            <person name="Abrahante J.E."/>
            <person name="Garbe J."/>
        </authorList>
    </citation>
    <scope>NUCLEOTIDE SEQUENCE</scope>
    <source>
        <strain evidence="8">Duluth1</strain>
        <tissue evidence="8">Whole animal</tissue>
    </source>
</reference>
<keyword evidence="4 6" id="KW-1133">Transmembrane helix</keyword>
<evidence type="ECO:0000256" key="2">
    <source>
        <dbReference type="ARBA" id="ARBA00022692"/>
    </source>
</evidence>
<dbReference type="PANTHER" id="PTHR24365">
    <property type="entry name" value="TOLL-LIKE RECEPTOR"/>
    <property type="match status" value="1"/>
</dbReference>
<evidence type="ECO:0000256" key="5">
    <source>
        <dbReference type="ARBA" id="ARBA00023136"/>
    </source>
</evidence>
<keyword evidence="3" id="KW-0732">Signal</keyword>
<dbReference type="Gene3D" id="3.40.50.10140">
    <property type="entry name" value="Toll/interleukin-1 receptor homology (TIR) domain"/>
    <property type="match status" value="1"/>
</dbReference>
<evidence type="ECO:0000256" key="1">
    <source>
        <dbReference type="ARBA" id="ARBA00004167"/>
    </source>
</evidence>
<sequence>MGNIKVLNLSDNSITGLNQKSREIISSSISPNLSVILDGNPLSCAVCEDYEFIQWLLLDSTPVHNRRKLTCRTKHREKEQITNMTIKKLKDMCDAPLKHRQCIITLSVVPASLLLAVVFVVLTLYQCVKRRSKKRRLEEAKRKLQRGYGPYTYAMFLYFCDNDADIVNRHVTPNLEDALHRRLATQRKFVTTSADIEPGRSILDEIEQHLELSSLVAFVLSDAFLISRYSTMETLPAKHKDKPFLFFVNGQINESSILLG</sequence>
<proteinExistence type="predicted"/>
<dbReference type="InterPro" id="IPR000157">
    <property type="entry name" value="TIR_dom"/>
</dbReference>
<keyword evidence="2 6" id="KW-0812">Transmembrane</keyword>
<comment type="subcellular location">
    <subcellularLocation>
        <location evidence="1">Membrane</location>
        <topology evidence="1">Single-pass membrane protein</topology>
    </subcellularLocation>
</comment>
<dbReference type="Proteomes" id="UP000828390">
    <property type="component" value="Unassembled WGS sequence"/>
</dbReference>
<reference evidence="8" key="1">
    <citation type="journal article" date="2019" name="bioRxiv">
        <title>The Genome of the Zebra Mussel, Dreissena polymorpha: A Resource for Invasive Species Research.</title>
        <authorList>
            <person name="McCartney M.A."/>
            <person name="Auch B."/>
            <person name="Kono T."/>
            <person name="Mallez S."/>
            <person name="Zhang Y."/>
            <person name="Obille A."/>
            <person name="Becker A."/>
            <person name="Abrahante J.E."/>
            <person name="Garbe J."/>
            <person name="Badalamenti J.P."/>
            <person name="Herman A."/>
            <person name="Mangelson H."/>
            <person name="Liachko I."/>
            <person name="Sullivan S."/>
            <person name="Sone E.D."/>
            <person name="Koren S."/>
            <person name="Silverstein K.A.T."/>
            <person name="Beckman K.B."/>
            <person name="Gohl D.M."/>
        </authorList>
    </citation>
    <scope>NUCLEOTIDE SEQUENCE</scope>
    <source>
        <strain evidence="8">Duluth1</strain>
        <tissue evidence="8">Whole animal</tissue>
    </source>
</reference>
<dbReference type="SUPFAM" id="SSF52200">
    <property type="entry name" value="Toll/Interleukin receptor TIR domain"/>
    <property type="match status" value="1"/>
</dbReference>
<feature type="domain" description="TIR" evidence="7">
    <location>
        <begin position="151"/>
        <end position="260"/>
    </location>
</feature>
<evidence type="ECO:0000256" key="4">
    <source>
        <dbReference type="ARBA" id="ARBA00022989"/>
    </source>
</evidence>
<gene>
    <name evidence="8" type="ORF">DPMN_174911</name>
</gene>
<dbReference type="GO" id="GO:0038023">
    <property type="term" value="F:signaling receptor activity"/>
    <property type="evidence" value="ECO:0007669"/>
    <property type="project" value="TreeGrafter"/>
</dbReference>
<dbReference type="EMBL" id="JAIWYP010000009">
    <property type="protein sequence ID" value="KAH3773549.1"/>
    <property type="molecule type" value="Genomic_DNA"/>
</dbReference>
<protein>
    <recommendedName>
        <fullName evidence="7">TIR domain-containing protein</fullName>
    </recommendedName>
</protein>
<name>A0A9D4E781_DREPO</name>
<dbReference type="AlphaFoldDB" id="A0A9D4E781"/>
<dbReference type="PROSITE" id="PS50104">
    <property type="entry name" value="TIR"/>
    <property type="match status" value="1"/>
</dbReference>
<evidence type="ECO:0000259" key="7">
    <source>
        <dbReference type="PROSITE" id="PS50104"/>
    </source>
</evidence>
<evidence type="ECO:0000313" key="8">
    <source>
        <dbReference type="EMBL" id="KAH3773549.1"/>
    </source>
</evidence>
<dbReference type="PANTHER" id="PTHR24365:SF541">
    <property type="entry name" value="PROTEIN TOLL-RELATED"/>
    <property type="match status" value="1"/>
</dbReference>
<keyword evidence="9" id="KW-1185">Reference proteome</keyword>